<dbReference type="SUPFAM" id="SSF48371">
    <property type="entry name" value="ARM repeat"/>
    <property type="match status" value="1"/>
</dbReference>
<dbReference type="RefSeq" id="WP_378211215.1">
    <property type="nucleotide sequence ID" value="NZ_JBHLZP010000478.1"/>
</dbReference>
<accession>A0ABV5YW10</accession>
<name>A0ABV5YW10_9ACTN</name>
<evidence type="ECO:0000313" key="2">
    <source>
        <dbReference type="Proteomes" id="UP001589627"/>
    </source>
</evidence>
<dbReference type="Proteomes" id="UP001589627">
    <property type="component" value="Unassembled WGS sequence"/>
</dbReference>
<proteinExistence type="predicted"/>
<gene>
    <name evidence="1" type="ORF">ACFFNX_39170</name>
</gene>
<dbReference type="Gene3D" id="1.25.10.10">
    <property type="entry name" value="Leucine-rich Repeat Variant"/>
    <property type="match status" value="1"/>
</dbReference>
<dbReference type="InterPro" id="IPR011989">
    <property type="entry name" value="ARM-like"/>
</dbReference>
<organism evidence="1 2">
    <name type="scientific">Actinoallomurus acaciae</name>
    <dbReference type="NCBI Taxonomy" id="502577"/>
    <lineage>
        <taxon>Bacteria</taxon>
        <taxon>Bacillati</taxon>
        <taxon>Actinomycetota</taxon>
        <taxon>Actinomycetes</taxon>
        <taxon>Streptosporangiales</taxon>
        <taxon>Thermomonosporaceae</taxon>
        <taxon>Actinoallomurus</taxon>
    </lineage>
</organism>
<dbReference type="EMBL" id="JBHLZP010000478">
    <property type="protein sequence ID" value="MFB9838204.1"/>
    <property type="molecule type" value="Genomic_DNA"/>
</dbReference>
<evidence type="ECO:0008006" key="3">
    <source>
        <dbReference type="Google" id="ProtNLM"/>
    </source>
</evidence>
<protein>
    <recommendedName>
        <fullName evidence="3">HEAT repeat domain-containing protein</fullName>
    </recommendedName>
</protein>
<keyword evidence="2" id="KW-1185">Reference proteome</keyword>
<evidence type="ECO:0000313" key="1">
    <source>
        <dbReference type="EMBL" id="MFB9838204.1"/>
    </source>
</evidence>
<reference evidence="1 2" key="1">
    <citation type="submission" date="2024-09" db="EMBL/GenBank/DDBJ databases">
        <authorList>
            <person name="Sun Q."/>
            <person name="Mori K."/>
        </authorList>
    </citation>
    <scope>NUCLEOTIDE SEQUENCE [LARGE SCALE GENOMIC DNA]</scope>
    <source>
        <strain evidence="1 2">TBRC 0563</strain>
    </source>
</reference>
<dbReference type="InterPro" id="IPR016024">
    <property type="entry name" value="ARM-type_fold"/>
</dbReference>
<comment type="caution">
    <text evidence="1">The sequence shown here is derived from an EMBL/GenBank/DDBJ whole genome shotgun (WGS) entry which is preliminary data.</text>
</comment>
<sequence length="197" mass="20698">MLDGLDDVEWSELSHAYGDAGDVPGLLRRAASGGDATEEAFSEIIGCLFHQGTVYSATVAAVPFLTELARYAPARRSEFVWLLGMLSDPHHAHGSAFDAVKAAISADADVLVALLGDADPQVRAASAYALAQCAAPSGPLWDRWAVEDDEEVRPSLTLALGLLDPARAAEDLNRAVVHAPPTERVAAALALARNGET</sequence>